<reference evidence="2" key="2">
    <citation type="submission" date="2014-09" db="EMBL/GenBank/DDBJ databases">
        <authorList>
            <person name="Aslett A.Martin."/>
        </authorList>
    </citation>
    <scope>NUCLEOTIDE SEQUENCE</scope>
    <source>
        <strain evidence="2">ED321 Heterogonic</strain>
    </source>
</reference>
<feature type="transmembrane region" description="Helical" evidence="1">
    <location>
        <begin position="7"/>
        <end position="24"/>
    </location>
</feature>
<dbReference type="EMBL" id="LN609396">
    <property type="protein sequence ID" value="CEF59868.1"/>
    <property type="molecule type" value="Genomic_DNA"/>
</dbReference>
<reference evidence="3" key="1">
    <citation type="submission" date="2014-09" db="EMBL/GenBank/DDBJ databases">
        <authorList>
            <person name="Martin A.A."/>
        </authorList>
    </citation>
    <scope>NUCLEOTIDE SEQUENCE</scope>
    <source>
        <strain evidence="3">ED321</strain>
    </source>
</reference>
<keyword evidence="1" id="KW-1133">Transmembrane helix</keyword>
<feature type="transmembrane region" description="Helical" evidence="1">
    <location>
        <begin position="169"/>
        <end position="186"/>
    </location>
</feature>
<dbReference type="CTD" id="36384679"/>
<evidence type="ECO:0000313" key="3">
    <source>
        <dbReference type="Proteomes" id="UP000035682"/>
    </source>
</evidence>
<evidence type="ECO:0000256" key="1">
    <source>
        <dbReference type="SAM" id="Phobius"/>
    </source>
</evidence>
<dbReference type="Proteomes" id="UP000035682">
    <property type="component" value="Unplaced"/>
</dbReference>
<sequence>MRFIVRFLLIFFFLVFSLIVISLYKNYNSVNYFEMENDPVIQILKNIDIQKILPEENIKNKYGVRNTFKLNRYENLSLNKSTNISNEMAIIIVIFLITVIILFMGICCIVIASLTSEKEKNISIQNYHKSQKLYDKEACFEKTKLFLENFKSDFEEEFLPEYAYHSYKLYTEIIFNYFIIFLIYQVP</sequence>
<dbReference type="WBParaSite" id="SRAE_X000161200.1">
    <property type="protein sequence ID" value="SRAE_X000161200.1"/>
    <property type="gene ID" value="WBGene00267185"/>
</dbReference>
<reference evidence="4" key="3">
    <citation type="submission" date="2020-12" db="UniProtKB">
        <authorList>
            <consortium name="WormBaseParasite"/>
        </authorList>
    </citation>
    <scope>IDENTIFICATION</scope>
</reference>
<keyword evidence="1" id="KW-0812">Transmembrane</keyword>
<gene>
    <name evidence="2 4 5" type="ORF">SRAE_X000161200</name>
</gene>
<dbReference type="WormBase" id="SRAE_X000161200">
    <property type="protein sequence ID" value="SRP03193"/>
    <property type="gene ID" value="WBGene00267185"/>
</dbReference>
<organism evidence="2">
    <name type="scientific">Strongyloides ratti</name>
    <name type="common">Parasitic roundworm</name>
    <dbReference type="NCBI Taxonomy" id="34506"/>
    <lineage>
        <taxon>Eukaryota</taxon>
        <taxon>Metazoa</taxon>
        <taxon>Ecdysozoa</taxon>
        <taxon>Nematoda</taxon>
        <taxon>Chromadorea</taxon>
        <taxon>Rhabditida</taxon>
        <taxon>Tylenchina</taxon>
        <taxon>Panagrolaimomorpha</taxon>
        <taxon>Strongyloidoidea</taxon>
        <taxon>Strongyloididae</taxon>
        <taxon>Strongyloides</taxon>
    </lineage>
</organism>
<evidence type="ECO:0000313" key="4">
    <source>
        <dbReference type="WBParaSite" id="SRAE_X000161200.1"/>
    </source>
</evidence>
<dbReference type="AlphaFoldDB" id="A0A090KQP9"/>
<feature type="transmembrane region" description="Helical" evidence="1">
    <location>
        <begin position="88"/>
        <end position="114"/>
    </location>
</feature>
<proteinExistence type="predicted"/>
<evidence type="ECO:0000313" key="2">
    <source>
        <dbReference type="EMBL" id="CEF59868.1"/>
    </source>
</evidence>
<dbReference type="RefSeq" id="XP_024499079.1">
    <property type="nucleotide sequence ID" value="XM_024650930.1"/>
</dbReference>
<name>A0A090KQP9_STRRB</name>
<evidence type="ECO:0000313" key="5">
    <source>
        <dbReference type="WormBase" id="SRAE_X000161200"/>
    </source>
</evidence>
<accession>A0A090KQP9</accession>
<keyword evidence="3" id="KW-1185">Reference proteome</keyword>
<dbReference type="GeneID" id="36384679"/>
<keyword evidence="1" id="KW-0472">Membrane</keyword>
<protein>
    <submittedName>
        <fullName evidence="2 4">Uncharacterized protein</fullName>
    </submittedName>
</protein>